<organism evidence="3 4">
    <name type="scientific">Subtercola vilae</name>
    <dbReference type="NCBI Taxonomy" id="2056433"/>
    <lineage>
        <taxon>Bacteria</taxon>
        <taxon>Bacillati</taxon>
        <taxon>Actinomycetota</taxon>
        <taxon>Actinomycetes</taxon>
        <taxon>Micrococcales</taxon>
        <taxon>Microbacteriaceae</taxon>
        <taxon>Subtercola</taxon>
    </lineage>
</organism>
<feature type="domain" description="Solute-binding protein family 5" evidence="2">
    <location>
        <begin position="81"/>
        <end position="461"/>
    </location>
</feature>
<keyword evidence="1" id="KW-0732">Signal</keyword>
<dbReference type="EMBL" id="QYRT01000014">
    <property type="protein sequence ID" value="TIH36943.1"/>
    <property type="molecule type" value="Genomic_DNA"/>
</dbReference>
<comment type="caution">
    <text evidence="3">The sequence shown here is derived from an EMBL/GenBank/DDBJ whole genome shotgun (WGS) entry which is preliminary data.</text>
</comment>
<dbReference type="Pfam" id="PF00496">
    <property type="entry name" value="SBP_bac_5"/>
    <property type="match status" value="1"/>
</dbReference>
<dbReference type="PANTHER" id="PTHR30290">
    <property type="entry name" value="PERIPLASMIC BINDING COMPONENT OF ABC TRANSPORTER"/>
    <property type="match status" value="1"/>
</dbReference>
<dbReference type="InterPro" id="IPR000914">
    <property type="entry name" value="SBP_5_dom"/>
</dbReference>
<dbReference type="PIRSF" id="PIRSF002741">
    <property type="entry name" value="MppA"/>
    <property type="match status" value="1"/>
</dbReference>
<accession>A0A4T2BYB4</accession>
<reference evidence="3 4" key="1">
    <citation type="journal article" date="2019" name="Microorganisms">
        <title>Systematic Affiliation and Genome Analysis of Subtercola vilae DB165(T) with Particular Emphasis on Cold Adaptation of an Isolate from a High-Altitude Cold Volcano Lake.</title>
        <authorList>
            <person name="Villalobos A.S."/>
            <person name="Wiese J."/>
            <person name="Imhoff J.F."/>
            <person name="Dorador C."/>
            <person name="Keller A."/>
            <person name="Hentschel U."/>
        </authorList>
    </citation>
    <scope>NUCLEOTIDE SEQUENCE [LARGE SCALE GENOMIC DNA]</scope>
    <source>
        <strain evidence="3 4">DB165</strain>
    </source>
</reference>
<dbReference type="GO" id="GO:0042597">
    <property type="term" value="C:periplasmic space"/>
    <property type="evidence" value="ECO:0007669"/>
    <property type="project" value="UniProtKB-ARBA"/>
</dbReference>
<dbReference type="AlphaFoldDB" id="A0A4T2BYB4"/>
<evidence type="ECO:0000259" key="2">
    <source>
        <dbReference type="Pfam" id="PF00496"/>
    </source>
</evidence>
<gene>
    <name evidence="3" type="ORF">D4765_09440</name>
</gene>
<proteinExistence type="predicted"/>
<dbReference type="Gene3D" id="3.10.105.10">
    <property type="entry name" value="Dipeptide-binding Protein, Domain 3"/>
    <property type="match status" value="1"/>
</dbReference>
<feature type="signal peptide" evidence="1">
    <location>
        <begin position="1"/>
        <end position="34"/>
    </location>
</feature>
<dbReference type="Proteomes" id="UP000306192">
    <property type="component" value="Unassembled WGS sequence"/>
</dbReference>
<keyword evidence="4" id="KW-1185">Reference proteome</keyword>
<sequence length="539" mass="57001">MKIRRIGVGAVALAAASALVLTGCSSGSSTPASTANTTAIITTNGSEPQNPLIPTNTNETGGGKIVDSIFAGLVYYDATGKPINDMADSITTNDSQTYTIKIKANQTFSDGEAVDAKSFVDAWQYGALTSNAQVNQSFFAPIEGYNDAASSPLTGLTVVDATTFTVKLSAPQSDFPLQLGYTAFDPLPANAFKDMTAFGQNPIGNGPYKLASASAWQHNVQIDLVPNTTYTGGRKPQNGGVTFKFYAQADAAYSDLQANNVDVIDEIPDSAISTFTNDLGSRAINQPSAVFQSFTIGTSAPHFQGAEGLLRRQAISEAIDRPTITKVIFNGTRTPAKDFTSPVLDGYTDSLSNNSVLTYNADDAKKLWAKADAISPWSGTFQLAYNADGPHQAWVDAVANSVKNVLGIDAAGAPTPTFAQFRSLVTDKTKPIETAFRTGWQADYPAVSDFLTPLYATGASSNDGHFSDPAVDALFTKAASETKTDAAIKDYQDAQVILLKDLPAIPLWYSNVTGGYATGVSNVQFGWNSVPLYYAITKG</sequence>
<dbReference type="SUPFAM" id="SSF53850">
    <property type="entry name" value="Periplasmic binding protein-like II"/>
    <property type="match status" value="1"/>
</dbReference>
<protein>
    <submittedName>
        <fullName evidence="3">ABC transporter substrate-binding protein</fullName>
    </submittedName>
</protein>
<name>A0A4T2BYB4_9MICO</name>
<dbReference type="RefSeq" id="WP_136642039.1">
    <property type="nucleotide sequence ID" value="NZ_QYRT01000014.1"/>
</dbReference>
<evidence type="ECO:0000313" key="3">
    <source>
        <dbReference type="EMBL" id="TIH36943.1"/>
    </source>
</evidence>
<dbReference type="Gene3D" id="3.90.76.10">
    <property type="entry name" value="Dipeptide-binding Protein, Domain 1"/>
    <property type="match status" value="1"/>
</dbReference>
<feature type="chain" id="PRO_5020906619" evidence="1">
    <location>
        <begin position="35"/>
        <end position="539"/>
    </location>
</feature>
<dbReference type="CDD" id="cd00995">
    <property type="entry name" value="PBP2_NikA_DppA_OppA_like"/>
    <property type="match status" value="1"/>
</dbReference>
<dbReference type="GO" id="GO:0043190">
    <property type="term" value="C:ATP-binding cassette (ABC) transporter complex"/>
    <property type="evidence" value="ECO:0007669"/>
    <property type="project" value="InterPro"/>
</dbReference>
<evidence type="ECO:0000313" key="4">
    <source>
        <dbReference type="Proteomes" id="UP000306192"/>
    </source>
</evidence>
<dbReference type="OrthoDB" id="9046151at2"/>
<dbReference type="GO" id="GO:1904680">
    <property type="term" value="F:peptide transmembrane transporter activity"/>
    <property type="evidence" value="ECO:0007669"/>
    <property type="project" value="TreeGrafter"/>
</dbReference>
<dbReference type="PROSITE" id="PS51257">
    <property type="entry name" value="PROKAR_LIPOPROTEIN"/>
    <property type="match status" value="1"/>
</dbReference>
<dbReference type="Gene3D" id="3.40.190.10">
    <property type="entry name" value="Periplasmic binding protein-like II"/>
    <property type="match status" value="1"/>
</dbReference>
<evidence type="ECO:0000256" key="1">
    <source>
        <dbReference type="SAM" id="SignalP"/>
    </source>
</evidence>
<dbReference type="InterPro" id="IPR039424">
    <property type="entry name" value="SBP_5"/>
</dbReference>
<dbReference type="GO" id="GO:0015833">
    <property type="term" value="P:peptide transport"/>
    <property type="evidence" value="ECO:0007669"/>
    <property type="project" value="TreeGrafter"/>
</dbReference>
<dbReference type="InterPro" id="IPR030678">
    <property type="entry name" value="Peptide/Ni-bd"/>
</dbReference>
<dbReference type="PANTHER" id="PTHR30290:SF83">
    <property type="entry name" value="ABC TRANSPORTER SUBSTRATE-BINDING PROTEIN"/>
    <property type="match status" value="1"/>
</dbReference>